<organism evidence="3 4">
    <name type="scientific">Rehmannia glutinosa</name>
    <name type="common">Chinese foxglove</name>
    <dbReference type="NCBI Taxonomy" id="99300"/>
    <lineage>
        <taxon>Eukaryota</taxon>
        <taxon>Viridiplantae</taxon>
        <taxon>Streptophyta</taxon>
        <taxon>Embryophyta</taxon>
        <taxon>Tracheophyta</taxon>
        <taxon>Spermatophyta</taxon>
        <taxon>Magnoliopsida</taxon>
        <taxon>eudicotyledons</taxon>
        <taxon>Gunneridae</taxon>
        <taxon>Pentapetalae</taxon>
        <taxon>asterids</taxon>
        <taxon>lamiids</taxon>
        <taxon>Lamiales</taxon>
        <taxon>Orobanchaceae</taxon>
        <taxon>Rehmannieae</taxon>
        <taxon>Rehmannia</taxon>
    </lineage>
</organism>
<feature type="compositionally biased region" description="Polar residues" evidence="1">
    <location>
        <begin position="664"/>
        <end position="677"/>
    </location>
</feature>
<evidence type="ECO:0000313" key="3">
    <source>
        <dbReference type="EMBL" id="KAK6121738.1"/>
    </source>
</evidence>
<feature type="compositionally biased region" description="Polar residues" evidence="1">
    <location>
        <begin position="580"/>
        <end position="599"/>
    </location>
</feature>
<comment type="caution">
    <text evidence="3">The sequence shown here is derived from an EMBL/GenBank/DDBJ whole genome shotgun (WGS) entry which is preliminary data.</text>
</comment>
<dbReference type="Proteomes" id="UP001318860">
    <property type="component" value="Unassembled WGS sequence"/>
</dbReference>
<dbReference type="PANTHER" id="PTHR31008">
    <property type="entry name" value="COP1-INTERACTING PROTEIN-RELATED"/>
    <property type="match status" value="1"/>
</dbReference>
<feature type="compositionally biased region" description="Polar residues" evidence="1">
    <location>
        <begin position="333"/>
        <end position="342"/>
    </location>
</feature>
<evidence type="ECO:0000256" key="1">
    <source>
        <dbReference type="SAM" id="MobiDB-lite"/>
    </source>
</evidence>
<sequence length="1096" mass="122029">MSGRGMTANKADALNLGFFDEYCAFAINWYEACACYVNKIEKVTSGLLEHLLVHSAEVKALHSKGSNANYKLKSPENHDIKWFTKFILTRFLHIIGSANILDITNSVKNEISQLEEARRFHLSLHAKGTDYQHRTGDSGRRPRCFQVSLVSHLLLENSIFYNLTVAYRNELLKAIDLRLTALRGELVAAFDQAAGSTSSVEEMTDIEKFSHHFGSIELRDSLRKYLELRRGNPAVDRSSSKPFLESDKVSGKKQGYNHTPILLPSETPVKYGVSPAKAAQVERQSSTESDGSSSSSEEERPFTDRSRTLIRSASPRRSASPMRRVQIGRSGSRRSTAITIKNLNYFPTRERSVLPNDSDEEGPEQAPRKSETNVRRMSVQDAINLFESKQKDQPVDVQKARSLLNASMAANKSVMRRWSSGMGEDSSQCPQDLVSEDAVPQIQNDLESREIENSSQEAEDYHTESCGLDVKLNFPEKEACSTVVTLEETPQTESNNASEKLTASVEWSRQKEAELNELLSKMMETKPAKNRTAVNDSRKRQSLPTEQRGDFNNHYKEKRDKKIRGETLRKNAEKDKKFRPTQQIPDVRKSQPTLPNTNDTGKKNNVKKLQKSEKNVSRPANSKTENNPKLGTIKNATPKASSLPATRKSWPSMPSPRTSEKSTAKTPVSKSSTNTNPPCRKSQPAPFVSRPSPKVETSQPRAKSVKSNQKNSTSSLGTATERKQQSVTRPSKTVKSKVQTAPKDLSSSAKPSLYSKVTKKGSIVPLEPKPFLRKGSKTISNTNPVMKVKTSSNPQEPLSISEDAEENEAVSNSSDPVVQPQERAIEELETRMGIESGTPIESPQKCEDEGFSQVDPTIGHDVDRLAEPDLKAEAEEESTISPTAWVEIEEHEDQPVTSPAHIAPVGLSSTRVRHSLSQMLLEESSEQDIIWGNAENPSTVVYQKDAPKGLKRLLKFARKSKTDANAAGWSSPSVFSEGEDDTEDSKFATRRSSENLLKKATLHSKNNGDQRTTYRTYQKNLIDYEQPAEPNISKFSTQSLCQHLREGQVSASVTTTKAGRAVDEAFLAQKMLIQAGIVLFGNYILVLARLRLQFRS</sequence>
<proteinExistence type="predicted"/>
<feature type="compositionally biased region" description="Polar residues" evidence="1">
    <location>
        <begin position="618"/>
        <end position="644"/>
    </location>
</feature>
<name>A0ABR0UGP2_REHGL</name>
<reference evidence="3 4" key="1">
    <citation type="journal article" date="2021" name="Comput. Struct. Biotechnol. J.">
        <title>De novo genome assembly of the potent medicinal plant Rehmannia glutinosa using nanopore technology.</title>
        <authorList>
            <person name="Ma L."/>
            <person name="Dong C."/>
            <person name="Song C."/>
            <person name="Wang X."/>
            <person name="Zheng X."/>
            <person name="Niu Y."/>
            <person name="Chen S."/>
            <person name="Feng W."/>
        </authorList>
    </citation>
    <scope>NUCLEOTIDE SEQUENCE [LARGE SCALE GENOMIC DNA]</scope>
    <source>
        <strain evidence="3">DH-2019</strain>
    </source>
</reference>
<feature type="compositionally biased region" description="Basic and acidic residues" evidence="1">
    <location>
        <begin position="297"/>
        <end position="307"/>
    </location>
</feature>
<gene>
    <name evidence="3" type="ORF">DH2020_044521</name>
</gene>
<evidence type="ECO:0000256" key="2">
    <source>
        <dbReference type="SAM" id="Phobius"/>
    </source>
</evidence>
<feature type="transmembrane region" description="Helical" evidence="2">
    <location>
        <begin position="1071"/>
        <end position="1090"/>
    </location>
</feature>
<feature type="compositionally biased region" description="Polar residues" evidence="1">
    <location>
        <begin position="777"/>
        <end position="798"/>
    </location>
</feature>
<keyword evidence="2" id="KW-1133">Transmembrane helix</keyword>
<keyword evidence="4" id="KW-1185">Reference proteome</keyword>
<dbReference type="EMBL" id="JABTTQ020002849">
    <property type="protein sequence ID" value="KAK6121738.1"/>
    <property type="molecule type" value="Genomic_DNA"/>
</dbReference>
<feature type="region of interest" description="Disordered" evidence="1">
    <location>
        <begin position="486"/>
        <end position="507"/>
    </location>
</feature>
<dbReference type="PANTHER" id="PTHR31008:SF5">
    <property type="entry name" value="EXPRESSED PROTEIN"/>
    <property type="match status" value="1"/>
</dbReference>
<feature type="compositionally biased region" description="Polar residues" evidence="1">
    <location>
        <begin position="725"/>
        <end position="750"/>
    </location>
</feature>
<accession>A0ABR0UGP2</accession>
<keyword evidence="2" id="KW-0812">Transmembrane</keyword>
<evidence type="ECO:0000313" key="4">
    <source>
        <dbReference type="Proteomes" id="UP001318860"/>
    </source>
</evidence>
<feature type="compositionally biased region" description="Basic and acidic residues" evidence="1">
    <location>
        <begin position="547"/>
        <end position="578"/>
    </location>
</feature>
<feature type="compositionally biased region" description="Basic and acidic residues" evidence="1">
    <location>
        <begin position="823"/>
        <end position="832"/>
    </location>
</feature>
<feature type="compositionally biased region" description="Low complexity" evidence="1">
    <location>
        <begin position="286"/>
        <end position="295"/>
    </location>
</feature>
<keyword evidence="2" id="KW-0472">Membrane</keyword>
<feature type="region of interest" description="Disordered" evidence="1">
    <location>
        <begin position="521"/>
        <end position="860"/>
    </location>
</feature>
<feature type="compositionally biased region" description="Low complexity" evidence="1">
    <location>
        <begin position="311"/>
        <end position="324"/>
    </location>
</feature>
<feature type="region of interest" description="Disordered" evidence="1">
    <location>
        <begin position="965"/>
        <end position="989"/>
    </location>
</feature>
<feature type="compositionally biased region" description="Polar residues" evidence="1">
    <location>
        <begin position="695"/>
        <end position="718"/>
    </location>
</feature>
<protein>
    <submittedName>
        <fullName evidence="3">Uncharacterized protein</fullName>
    </submittedName>
</protein>
<feature type="region of interest" description="Disordered" evidence="1">
    <location>
        <begin position="233"/>
        <end position="375"/>
    </location>
</feature>